<gene>
    <name evidence="5" type="ORF">CAL28_21410</name>
</gene>
<dbReference type="PROSITE" id="PS00455">
    <property type="entry name" value="AMP_BINDING"/>
    <property type="match status" value="1"/>
</dbReference>
<keyword evidence="6" id="KW-1185">Reference proteome</keyword>
<dbReference type="EMBL" id="NEVS01000004">
    <property type="protein sequence ID" value="OZI63511.1"/>
    <property type="molecule type" value="Genomic_DNA"/>
</dbReference>
<dbReference type="OrthoDB" id="9766486at2"/>
<proteinExistence type="inferred from homology"/>
<dbReference type="InterPro" id="IPR042099">
    <property type="entry name" value="ANL_N_sf"/>
</dbReference>
<dbReference type="RefSeq" id="WP_094844775.1">
    <property type="nucleotide sequence ID" value="NZ_NEVS01000004.1"/>
</dbReference>
<feature type="domain" description="AMP-binding enzyme C-terminal" evidence="4">
    <location>
        <begin position="453"/>
        <end position="528"/>
    </location>
</feature>
<evidence type="ECO:0000313" key="6">
    <source>
        <dbReference type="Proteomes" id="UP000215767"/>
    </source>
</evidence>
<dbReference type="Pfam" id="PF00501">
    <property type="entry name" value="AMP-binding"/>
    <property type="match status" value="1"/>
</dbReference>
<dbReference type="SUPFAM" id="SSF56801">
    <property type="entry name" value="Acetyl-CoA synthetase-like"/>
    <property type="match status" value="1"/>
</dbReference>
<dbReference type="PANTHER" id="PTHR43201:SF5">
    <property type="entry name" value="MEDIUM-CHAIN ACYL-COA LIGASE ACSF2, MITOCHONDRIAL"/>
    <property type="match status" value="1"/>
</dbReference>
<dbReference type="InterPro" id="IPR000873">
    <property type="entry name" value="AMP-dep_synth/lig_dom"/>
</dbReference>
<dbReference type="InterPro" id="IPR045851">
    <property type="entry name" value="AMP-bd_C_sf"/>
</dbReference>
<dbReference type="InterPro" id="IPR020845">
    <property type="entry name" value="AMP-binding_CS"/>
</dbReference>
<evidence type="ECO:0000259" key="3">
    <source>
        <dbReference type="Pfam" id="PF00501"/>
    </source>
</evidence>
<comment type="similarity">
    <text evidence="1">Belongs to the ATP-dependent AMP-binding enzyme family.</text>
</comment>
<keyword evidence="2 5" id="KW-0436">Ligase</keyword>
<feature type="domain" description="AMP-dependent synthetase/ligase" evidence="3">
    <location>
        <begin position="33"/>
        <end position="401"/>
    </location>
</feature>
<comment type="caution">
    <text evidence="5">The sequence shown here is derived from an EMBL/GenBank/DDBJ whole genome shotgun (WGS) entry which is preliminary data.</text>
</comment>
<dbReference type="Proteomes" id="UP000215767">
    <property type="component" value="Unassembled WGS sequence"/>
</dbReference>
<dbReference type="Pfam" id="PF13193">
    <property type="entry name" value="AMP-binding_C"/>
    <property type="match status" value="1"/>
</dbReference>
<dbReference type="Gene3D" id="3.30.300.30">
    <property type="match status" value="1"/>
</dbReference>
<evidence type="ECO:0000256" key="2">
    <source>
        <dbReference type="ARBA" id="ARBA00022598"/>
    </source>
</evidence>
<sequence>MQNILTLHTPSNALANYRSGVWQDDTLYGLAHRQACERPTSWALRDARVRLNWREAVDWVDSVADALARRGLRPGDRVGVWLPSVVETAIILLACSRNGYVCCPSLHQNHTVDEIVTLLQRVQCRALFATPGHGADADSKSIFDRVADVSSLRTAFTLESDAYPSLPAGTAPFPARIAATMQNEPDPNPDKVVYLAFTSGTTGMPKGVMHSDNTLLANGRAIASDWGHTDKATILTLSPMSHHIATVALEQALVTGAELVITSPGSGQPILDWIIATGATYVMGVPTHAMDLVQELRTRGLASLGTVRTFYMAGAAIPRDIAQAFLNLGVTPQNVYGMTENGSHSYTLPTDTPDAIVATCGRSCQGYEARLWKPDSPDVEAGPGEVGEIGGRGGLLMLGYFDNQSATENSFNAHGWFMSGDLGRIDEHGCLIIVGRKKDLIIRGGHNIYPARIEELAMRHPFVRRAAAYPVQDRRLGEKVCLALVCHTGRAIEPADIFAHLDRCGLSKFDMPEYFLTMDNFPLTASGKVLKRDLADMTRRGELAPLPVNFRDFVPKGE</sequence>
<dbReference type="GO" id="GO:0006631">
    <property type="term" value="P:fatty acid metabolic process"/>
    <property type="evidence" value="ECO:0007669"/>
    <property type="project" value="TreeGrafter"/>
</dbReference>
<dbReference type="AlphaFoldDB" id="A0A261UPF6"/>
<evidence type="ECO:0000313" key="5">
    <source>
        <dbReference type="EMBL" id="OZI63511.1"/>
    </source>
</evidence>
<dbReference type="InterPro" id="IPR025110">
    <property type="entry name" value="AMP-bd_C"/>
</dbReference>
<evidence type="ECO:0000256" key="1">
    <source>
        <dbReference type="ARBA" id="ARBA00006432"/>
    </source>
</evidence>
<dbReference type="GO" id="GO:0031956">
    <property type="term" value="F:medium-chain fatty acid-CoA ligase activity"/>
    <property type="evidence" value="ECO:0007669"/>
    <property type="project" value="TreeGrafter"/>
</dbReference>
<accession>A0A261UPF6</accession>
<reference evidence="6" key="1">
    <citation type="submission" date="2017-05" db="EMBL/GenBank/DDBJ databases">
        <title>Complete and WGS of Bordetella genogroups.</title>
        <authorList>
            <person name="Spilker T."/>
            <person name="Lipuma J."/>
        </authorList>
    </citation>
    <scope>NUCLEOTIDE SEQUENCE [LARGE SCALE GENOMIC DNA]</scope>
    <source>
        <strain evidence="6">AU8856</strain>
    </source>
</reference>
<dbReference type="PANTHER" id="PTHR43201">
    <property type="entry name" value="ACYL-COA SYNTHETASE"/>
    <property type="match status" value="1"/>
</dbReference>
<dbReference type="Gene3D" id="3.40.50.12780">
    <property type="entry name" value="N-terminal domain of ligase-like"/>
    <property type="match status" value="1"/>
</dbReference>
<organism evidence="5 6">
    <name type="scientific">Bordetella genomosp. 11</name>
    <dbReference type="NCBI Taxonomy" id="1416808"/>
    <lineage>
        <taxon>Bacteria</taxon>
        <taxon>Pseudomonadati</taxon>
        <taxon>Pseudomonadota</taxon>
        <taxon>Betaproteobacteria</taxon>
        <taxon>Burkholderiales</taxon>
        <taxon>Alcaligenaceae</taxon>
        <taxon>Bordetella</taxon>
    </lineage>
</organism>
<name>A0A261UPF6_9BORD</name>
<protein>
    <submittedName>
        <fullName evidence="5">Cyclohexanecarboxylate-CoA ligase</fullName>
    </submittedName>
</protein>
<evidence type="ECO:0000259" key="4">
    <source>
        <dbReference type="Pfam" id="PF13193"/>
    </source>
</evidence>